<dbReference type="GO" id="GO:0006508">
    <property type="term" value="P:proteolysis"/>
    <property type="evidence" value="ECO:0007669"/>
    <property type="project" value="InterPro"/>
</dbReference>
<dbReference type="GO" id="GO:0004176">
    <property type="term" value="F:ATP-dependent peptidase activity"/>
    <property type="evidence" value="ECO:0007669"/>
    <property type="project" value="InterPro"/>
</dbReference>
<dbReference type="InterPro" id="IPR008269">
    <property type="entry name" value="Lon_proteolytic"/>
</dbReference>
<name>A0A6J6N494_9ZZZZ</name>
<feature type="domain" description="Lon proteolytic" evidence="1">
    <location>
        <begin position="1"/>
        <end position="119"/>
    </location>
</feature>
<dbReference type="GO" id="GO:0030163">
    <property type="term" value="P:protein catabolic process"/>
    <property type="evidence" value="ECO:0007669"/>
    <property type="project" value="InterPro"/>
</dbReference>
<sequence length="133" mass="13681">MGIYVQSVPEFPFKIDIEVGNVGGPSGGQILTLAIYDKLTPGSLTGGQKIAGTGTITPEGVIGPIGGIRQKMYGALRAGAKWFLAPSENCDEVIGHVPDGIRVIKVSNIQDSLKAVKAIASSNGTASLPSCTK</sequence>
<dbReference type="AlphaFoldDB" id="A0A6J6N494"/>
<evidence type="ECO:0000259" key="1">
    <source>
        <dbReference type="PROSITE" id="PS51786"/>
    </source>
</evidence>
<proteinExistence type="predicted"/>
<dbReference type="EMBL" id="CAEZXL010000029">
    <property type="protein sequence ID" value="CAB4681441.1"/>
    <property type="molecule type" value="Genomic_DNA"/>
</dbReference>
<dbReference type="InterPro" id="IPR014721">
    <property type="entry name" value="Ribsml_uS5_D2-typ_fold_subgr"/>
</dbReference>
<dbReference type="InterPro" id="IPR020568">
    <property type="entry name" value="Ribosomal_Su5_D2-typ_SF"/>
</dbReference>
<dbReference type="Gene3D" id="3.30.230.10">
    <property type="match status" value="1"/>
</dbReference>
<dbReference type="PANTHER" id="PTHR10046">
    <property type="entry name" value="ATP DEPENDENT LON PROTEASE FAMILY MEMBER"/>
    <property type="match status" value="1"/>
</dbReference>
<evidence type="ECO:0000313" key="2">
    <source>
        <dbReference type="EMBL" id="CAB4681441.1"/>
    </source>
</evidence>
<dbReference type="GO" id="GO:0005524">
    <property type="term" value="F:ATP binding"/>
    <property type="evidence" value="ECO:0007669"/>
    <property type="project" value="InterPro"/>
</dbReference>
<reference evidence="2" key="1">
    <citation type="submission" date="2020-05" db="EMBL/GenBank/DDBJ databases">
        <authorList>
            <person name="Chiriac C."/>
            <person name="Salcher M."/>
            <person name="Ghai R."/>
            <person name="Kavagutti S V."/>
        </authorList>
    </citation>
    <scope>NUCLEOTIDE SEQUENCE</scope>
</reference>
<dbReference type="SUPFAM" id="SSF54211">
    <property type="entry name" value="Ribosomal protein S5 domain 2-like"/>
    <property type="match status" value="1"/>
</dbReference>
<dbReference type="GO" id="GO:0004252">
    <property type="term" value="F:serine-type endopeptidase activity"/>
    <property type="evidence" value="ECO:0007669"/>
    <property type="project" value="InterPro"/>
</dbReference>
<dbReference type="Pfam" id="PF05362">
    <property type="entry name" value="Lon_C"/>
    <property type="match status" value="1"/>
</dbReference>
<gene>
    <name evidence="2" type="ORF">UFOPK2373_00280</name>
</gene>
<accession>A0A6J6N494</accession>
<dbReference type="InterPro" id="IPR027065">
    <property type="entry name" value="Lon_Prtase"/>
</dbReference>
<dbReference type="PROSITE" id="PS51786">
    <property type="entry name" value="LON_PROTEOLYTIC"/>
    <property type="match status" value="1"/>
</dbReference>
<protein>
    <submittedName>
        <fullName evidence="2">Unannotated protein</fullName>
    </submittedName>
</protein>
<organism evidence="2">
    <name type="scientific">freshwater metagenome</name>
    <dbReference type="NCBI Taxonomy" id="449393"/>
    <lineage>
        <taxon>unclassified sequences</taxon>
        <taxon>metagenomes</taxon>
        <taxon>ecological metagenomes</taxon>
    </lineage>
</organism>